<evidence type="ECO:0000313" key="1">
    <source>
        <dbReference type="EMBL" id="TYJ01050.1"/>
    </source>
</evidence>
<sequence length="59" mass="6876">MTIPPTVKDICRYPGGELDPRHNHIWISLGRVKCHRPRLSSQVLTKYGPRTFRESFLTI</sequence>
<protein>
    <submittedName>
        <fullName evidence="1">Uncharacterized protein</fullName>
    </submittedName>
</protein>
<gene>
    <name evidence="1" type="ORF">E1A91_A13G127600v1</name>
</gene>
<evidence type="ECO:0000313" key="2">
    <source>
        <dbReference type="Proteomes" id="UP000323597"/>
    </source>
</evidence>
<reference evidence="1 2" key="1">
    <citation type="submission" date="2019-07" db="EMBL/GenBank/DDBJ databases">
        <title>WGS assembly of Gossypium mustelinum.</title>
        <authorList>
            <person name="Chen Z.J."/>
            <person name="Sreedasyam A."/>
            <person name="Ando A."/>
            <person name="Song Q."/>
            <person name="De L."/>
            <person name="Hulse-Kemp A."/>
            <person name="Ding M."/>
            <person name="Ye W."/>
            <person name="Kirkbride R."/>
            <person name="Jenkins J."/>
            <person name="Plott C."/>
            <person name="Lovell J."/>
            <person name="Lin Y.-M."/>
            <person name="Vaughn R."/>
            <person name="Liu B."/>
            <person name="Li W."/>
            <person name="Simpson S."/>
            <person name="Scheffler B."/>
            <person name="Saski C."/>
            <person name="Grover C."/>
            <person name="Hu G."/>
            <person name="Conover J."/>
            <person name="Carlson J."/>
            <person name="Shu S."/>
            <person name="Boston L."/>
            <person name="Williams M."/>
            <person name="Peterson D."/>
            <person name="Mcgee K."/>
            <person name="Jones D."/>
            <person name="Wendel J."/>
            <person name="Stelly D."/>
            <person name="Grimwood J."/>
            <person name="Schmutz J."/>
        </authorList>
    </citation>
    <scope>NUCLEOTIDE SEQUENCE [LARGE SCALE GENOMIC DNA]</scope>
    <source>
        <strain evidence="1">1408120.09</strain>
    </source>
</reference>
<proteinExistence type="predicted"/>
<organism evidence="1 2">
    <name type="scientific">Gossypium mustelinum</name>
    <name type="common">Cotton</name>
    <name type="synonym">Gossypium caicoense</name>
    <dbReference type="NCBI Taxonomy" id="34275"/>
    <lineage>
        <taxon>Eukaryota</taxon>
        <taxon>Viridiplantae</taxon>
        <taxon>Streptophyta</taxon>
        <taxon>Embryophyta</taxon>
        <taxon>Tracheophyta</taxon>
        <taxon>Spermatophyta</taxon>
        <taxon>Magnoliopsida</taxon>
        <taxon>eudicotyledons</taxon>
        <taxon>Gunneridae</taxon>
        <taxon>Pentapetalae</taxon>
        <taxon>rosids</taxon>
        <taxon>malvids</taxon>
        <taxon>Malvales</taxon>
        <taxon>Malvaceae</taxon>
        <taxon>Malvoideae</taxon>
        <taxon>Gossypium</taxon>
    </lineage>
</organism>
<dbReference type="Proteomes" id="UP000323597">
    <property type="component" value="Chromosome A13"/>
</dbReference>
<dbReference type="EMBL" id="CM017648">
    <property type="protein sequence ID" value="TYJ01050.1"/>
    <property type="molecule type" value="Genomic_DNA"/>
</dbReference>
<accession>A0A5D2WHF3</accession>
<keyword evidence="2" id="KW-1185">Reference proteome</keyword>
<name>A0A5D2WHF3_GOSMU</name>
<dbReference type="AlphaFoldDB" id="A0A5D2WHF3"/>